<keyword evidence="1" id="KW-0812">Transmembrane</keyword>
<feature type="transmembrane region" description="Helical" evidence="1">
    <location>
        <begin position="177"/>
        <end position="195"/>
    </location>
</feature>
<gene>
    <name evidence="2" type="ORF">CLPU_10c00320</name>
</gene>
<keyword evidence="3" id="KW-1185">Reference proteome</keyword>
<sequence>MKDFYKKYEHLFMILILITLSLVYFQINSLNRQVYNVEIFIDNYIPYVKYMIIPYVIYYIYLWGTYIYMIFKDRSLFVVHAKTMAFGTVISIIIFLIFPGYITRPEIVGDDIFTKLTLLIYSADNPVNVLPSLHVLQSVLTHKGIINIKNISKFSKYVSQITCALISLSTVMIKQHSFLDLIFGYGLAILSYRIVYKRSGLSLKVDGNDIMGA</sequence>
<accession>A0A0L0W8W3</accession>
<reference evidence="3" key="1">
    <citation type="submission" date="2015-07" db="EMBL/GenBank/DDBJ databases">
        <title>Draft genome sequence of the purine-degrading Gottschalkia purinilyticum DSM 1384 (formerly Clostridium purinilyticum).</title>
        <authorList>
            <person name="Poehlein A."/>
            <person name="Schiel-Bengelsdorf B."/>
            <person name="Bengelsdorf F.R."/>
            <person name="Daniel R."/>
            <person name="Duerre P."/>
        </authorList>
    </citation>
    <scope>NUCLEOTIDE SEQUENCE [LARGE SCALE GENOMIC DNA]</scope>
    <source>
        <strain evidence="3">DSM 1384</strain>
    </source>
</reference>
<proteinExistence type="predicted"/>
<evidence type="ECO:0000313" key="3">
    <source>
        <dbReference type="Proteomes" id="UP000037267"/>
    </source>
</evidence>
<evidence type="ECO:0000256" key="1">
    <source>
        <dbReference type="SAM" id="Phobius"/>
    </source>
</evidence>
<dbReference type="STRING" id="1503.CLPU_10c00320"/>
<protein>
    <submittedName>
        <fullName evidence="2">PAP2 superfamily</fullName>
    </submittedName>
</protein>
<comment type="caution">
    <text evidence="2">The sequence shown here is derived from an EMBL/GenBank/DDBJ whole genome shotgun (WGS) entry which is preliminary data.</text>
</comment>
<dbReference type="EMBL" id="LGSS01000010">
    <property type="protein sequence ID" value="KNF07978.1"/>
    <property type="molecule type" value="Genomic_DNA"/>
</dbReference>
<keyword evidence="1" id="KW-1133">Transmembrane helix</keyword>
<name>A0A0L0W8W3_GOTPU</name>
<feature type="transmembrane region" description="Helical" evidence="1">
    <location>
        <begin position="83"/>
        <end position="102"/>
    </location>
</feature>
<dbReference type="RefSeq" id="WP_050355629.1">
    <property type="nucleotide sequence ID" value="NZ_LGSS01000010.1"/>
</dbReference>
<feature type="transmembrane region" description="Helical" evidence="1">
    <location>
        <begin position="50"/>
        <end position="71"/>
    </location>
</feature>
<dbReference type="Proteomes" id="UP000037267">
    <property type="component" value="Unassembled WGS sequence"/>
</dbReference>
<organism evidence="2 3">
    <name type="scientific">Gottschalkia purinilytica</name>
    <name type="common">Clostridium purinilyticum</name>
    <dbReference type="NCBI Taxonomy" id="1503"/>
    <lineage>
        <taxon>Bacteria</taxon>
        <taxon>Bacillati</taxon>
        <taxon>Bacillota</taxon>
        <taxon>Tissierellia</taxon>
        <taxon>Tissierellales</taxon>
        <taxon>Gottschalkiaceae</taxon>
        <taxon>Gottschalkia</taxon>
    </lineage>
</organism>
<feature type="transmembrane region" description="Helical" evidence="1">
    <location>
        <begin position="12"/>
        <end position="30"/>
    </location>
</feature>
<evidence type="ECO:0000313" key="2">
    <source>
        <dbReference type="EMBL" id="KNF07978.1"/>
    </source>
</evidence>
<dbReference type="AlphaFoldDB" id="A0A0L0W8W3"/>
<dbReference type="OrthoDB" id="9790723at2"/>
<keyword evidence="1" id="KW-0472">Membrane</keyword>